<gene>
    <name evidence="1" type="ORF">WKI47_08400</name>
</gene>
<sequence length="155" mass="17783">MEATLYMRHAVPEDEDFRFDVYASTRAEEVEAWGWNELQQSAFLHMQFELQQKSYGLRFPDALYRIVTLQDRPVGHLLFAEEEGGFCLADLAILPDFRNWGIGSRTIATLQAEAGDRPIRLQVAALNPAARLYERSGFRTVGEGNGLYTHMIWQK</sequence>
<organism evidence="1 2">
    <name type="scientific">Saccharibacillus sacchari</name>
    <dbReference type="NCBI Taxonomy" id="456493"/>
    <lineage>
        <taxon>Bacteria</taxon>
        <taxon>Bacillati</taxon>
        <taxon>Bacillota</taxon>
        <taxon>Bacilli</taxon>
        <taxon>Bacillales</taxon>
        <taxon>Paenibacillaceae</taxon>
        <taxon>Saccharibacillus</taxon>
    </lineage>
</organism>
<proteinExistence type="predicted"/>
<protein>
    <submittedName>
        <fullName evidence="1">GNAT family N-acetyltransferase</fullName>
    </submittedName>
</protein>
<reference evidence="1" key="1">
    <citation type="submission" date="2024-03" db="EMBL/GenBank/DDBJ databases">
        <title>Whole genome sequecning of epiphytes from Marcgravia umbellata leaves.</title>
        <authorList>
            <person name="Kumar G."/>
            <person name="Savka M.A."/>
        </authorList>
    </citation>
    <scope>NUCLEOTIDE SEQUENCE</scope>
    <source>
        <strain evidence="1">RIT_BL5</strain>
    </source>
</reference>
<accession>A0ACC6PAH2</accession>
<dbReference type="Proteomes" id="UP001380953">
    <property type="component" value="Unassembled WGS sequence"/>
</dbReference>
<name>A0ACC6PAH2_9BACL</name>
<dbReference type="EMBL" id="JBBKAR010000026">
    <property type="protein sequence ID" value="MEJ8303923.1"/>
    <property type="molecule type" value="Genomic_DNA"/>
</dbReference>
<evidence type="ECO:0000313" key="1">
    <source>
        <dbReference type="EMBL" id="MEJ8303923.1"/>
    </source>
</evidence>
<evidence type="ECO:0000313" key="2">
    <source>
        <dbReference type="Proteomes" id="UP001380953"/>
    </source>
</evidence>
<keyword evidence="2" id="KW-1185">Reference proteome</keyword>
<comment type="caution">
    <text evidence="1">The sequence shown here is derived from an EMBL/GenBank/DDBJ whole genome shotgun (WGS) entry which is preliminary data.</text>
</comment>